<reference evidence="10" key="1">
    <citation type="submission" date="2025-08" db="UniProtKB">
        <authorList>
            <consortium name="RefSeq"/>
        </authorList>
    </citation>
    <scope>IDENTIFICATION</scope>
    <source>
        <tissue evidence="10">Whole Larva</tissue>
    </source>
</reference>
<dbReference type="InterPro" id="IPR017907">
    <property type="entry name" value="Znf_RING_CS"/>
</dbReference>
<organism evidence="9 10">
    <name type="scientific">Nicrophorus vespilloides</name>
    <name type="common">Boreal carrion beetle</name>
    <dbReference type="NCBI Taxonomy" id="110193"/>
    <lineage>
        <taxon>Eukaryota</taxon>
        <taxon>Metazoa</taxon>
        <taxon>Ecdysozoa</taxon>
        <taxon>Arthropoda</taxon>
        <taxon>Hexapoda</taxon>
        <taxon>Insecta</taxon>
        <taxon>Pterygota</taxon>
        <taxon>Neoptera</taxon>
        <taxon>Endopterygota</taxon>
        <taxon>Coleoptera</taxon>
        <taxon>Polyphaga</taxon>
        <taxon>Staphyliniformia</taxon>
        <taxon>Silphidae</taxon>
        <taxon>Nicrophorinae</taxon>
        <taxon>Nicrophorus</taxon>
    </lineage>
</organism>
<dbReference type="PROSITE" id="PS00518">
    <property type="entry name" value="ZF_RING_1"/>
    <property type="match status" value="1"/>
</dbReference>
<sequence>MAEVRKTQRILVKDLNPMLTCSLCDGYFIDATSIIECHHTFCRSCILKYFKKKRECPSCPKTKKDKDKKISIKPDEQMQALLYKMIPGLYANEMLRRAKFHKKPTADDSAEDESDEQQQRPQDREQTVSVSGLCTSSGLWNEHPRSLSSQAAVSREAGHFYGPDDLIQLSLEYYQLHLDNTNGDSGEVAVGGGEVLKEEKKKVVATDDGDSNKDVTKCEKDERVRDRRYLRCAAAVSMSHLHKFLRMKYALSPEHKVEIIYEGEVLPTHFNLMDVAYTFKWTEVKPMRFFYRIFTPMKIQPIKIINTSSTRGTKQLQIVPIKPNPEPKAPSPQTPIDDSHNEDKKEQLMKMLKLQSKHKAPESKAEPKKSETKETEPHCVYEYEEPDNEEKEKFAAIRDREWANMKHEEPETHHVSKKRKKNKHSKSDVTHKKRKLHAEITGELKVKLTPHNGHKHKHHKSQPSEEGKPPTPPMPELKKVKIQPVKPKKEEMKDERTEKSTEEQKTFLKTFQSGAERIAKCPAEIVVQNKVEKAAENNQQRPPMNTYACKPTSQSKSLEKKIASLQCTIEPAKNDIPKEKKVTFSETPHILNSQYPAGFTVSKIDSSTKRKPEPLEDENNKRPTLEITLIQPTPEPPKLKRSPPPATAPEPPKAKRPPPPTIPLERIKKSVKSSLTIIPKSDNNRPLDLSKPHKVNNGITLNGFTNKSYQSSLSNLQMLSKVATEQSSINKPKAAQLLANNQKPQPPPKQQTTTTTTNNKPKPQMPSLQTLNIPSPQSIKPNLPNLQHINKNQLLNGGYRNMRPSQNQSIRNIPNPSLLVQQQNQNRMNSQNLTNGESKEQKILNALSLIPKEQTSPEPKKIETNGISVTPVSK</sequence>
<feature type="compositionally biased region" description="Polar residues" evidence="7">
    <location>
        <begin position="865"/>
        <end position="874"/>
    </location>
</feature>
<feature type="region of interest" description="Disordered" evidence="7">
    <location>
        <begin position="101"/>
        <end position="129"/>
    </location>
</feature>
<evidence type="ECO:0000313" key="10">
    <source>
        <dbReference type="RefSeq" id="XP_017772147.1"/>
    </source>
</evidence>
<accession>A0ABM1MC47</accession>
<keyword evidence="2" id="KW-0479">Metal-binding</keyword>
<feature type="compositionally biased region" description="Polar residues" evidence="7">
    <location>
        <begin position="584"/>
        <end position="595"/>
    </location>
</feature>
<keyword evidence="9" id="KW-1185">Reference proteome</keyword>
<keyword evidence="4" id="KW-0862">Zinc</keyword>
<evidence type="ECO:0000259" key="8">
    <source>
        <dbReference type="PROSITE" id="PS50089"/>
    </source>
</evidence>
<feature type="compositionally biased region" description="Basic and acidic residues" evidence="7">
    <location>
        <begin position="682"/>
        <end position="691"/>
    </location>
</feature>
<evidence type="ECO:0000256" key="1">
    <source>
        <dbReference type="ARBA" id="ARBA00004123"/>
    </source>
</evidence>
<dbReference type="Pfam" id="PF00097">
    <property type="entry name" value="zf-C3HC4"/>
    <property type="match status" value="1"/>
</dbReference>
<dbReference type="GeneID" id="108559390"/>
<feature type="region of interest" description="Disordered" evidence="7">
    <location>
        <begin position="318"/>
        <end position="340"/>
    </location>
</feature>
<dbReference type="InterPro" id="IPR018957">
    <property type="entry name" value="Znf_C3HC4_RING-type"/>
</dbReference>
<feature type="region of interest" description="Disordered" evidence="7">
    <location>
        <begin position="851"/>
        <end position="874"/>
    </location>
</feature>
<dbReference type="Proteomes" id="UP000695000">
    <property type="component" value="Unplaced"/>
</dbReference>
<evidence type="ECO:0000256" key="2">
    <source>
        <dbReference type="ARBA" id="ARBA00022723"/>
    </source>
</evidence>
<keyword evidence="5" id="KW-0539">Nucleus</keyword>
<feature type="compositionally biased region" description="Basic and acidic residues" evidence="7">
    <location>
        <begin position="437"/>
        <end position="446"/>
    </location>
</feature>
<feature type="compositionally biased region" description="Basic and acidic residues" evidence="7">
    <location>
        <begin position="390"/>
        <end position="414"/>
    </location>
</feature>
<feature type="compositionally biased region" description="Low complexity" evidence="7">
    <location>
        <begin position="750"/>
        <end position="762"/>
    </location>
</feature>
<feature type="region of interest" description="Disordered" evidence="7">
    <location>
        <begin position="739"/>
        <end position="784"/>
    </location>
</feature>
<dbReference type="Pfam" id="PF16207">
    <property type="entry name" value="RAWUL"/>
    <property type="match status" value="1"/>
</dbReference>
<feature type="compositionally biased region" description="Basic and acidic residues" evidence="7">
    <location>
        <begin position="487"/>
        <end position="504"/>
    </location>
</feature>
<feature type="compositionally biased region" description="Basic and acidic residues" evidence="7">
    <location>
        <begin position="573"/>
        <end position="583"/>
    </location>
</feature>
<evidence type="ECO:0000256" key="7">
    <source>
        <dbReference type="SAM" id="MobiDB-lite"/>
    </source>
</evidence>
<dbReference type="Gene3D" id="3.30.40.10">
    <property type="entry name" value="Zinc/RING finger domain, C3HC4 (zinc finger)"/>
    <property type="match status" value="1"/>
</dbReference>
<feature type="compositionally biased region" description="Pro residues" evidence="7">
    <location>
        <begin position="642"/>
        <end position="662"/>
    </location>
</feature>
<feature type="region of interest" description="Disordered" evidence="7">
    <location>
        <begin position="354"/>
        <end position="504"/>
    </location>
</feature>
<comment type="subcellular location">
    <subcellularLocation>
        <location evidence="1">Nucleus</location>
    </subcellularLocation>
</comment>
<evidence type="ECO:0000256" key="4">
    <source>
        <dbReference type="ARBA" id="ARBA00022833"/>
    </source>
</evidence>
<proteinExistence type="predicted"/>
<protein>
    <submittedName>
        <fullName evidence="10">Polycomb group protein Psc-like isoform X1</fullName>
    </submittedName>
</protein>
<dbReference type="RefSeq" id="XP_017772147.1">
    <property type="nucleotide sequence ID" value="XM_017916658.1"/>
</dbReference>
<feature type="region of interest" description="Disordered" evidence="7">
    <location>
        <begin position="534"/>
        <end position="553"/>
    </location>
</feature>
<feature type="compositionally biased region" description="Basic and acidic residues" evidence="7">
    <location>
        <begin position="359"/>
        <end position="381"/>
    </location>
</feature>
<feature type="compositionally biased region" description="Basic and acidic residues" evidence="7">
    <location>
        <begin position="606"/>
        <end position="624"/>
    </location>
</feature>
<feature type="domain" description="RING-type" evidence="8">
    <location>
        <begin position="21"/>
        <end position="59"/>
    </location>
</feature>
<evidence type="ECO:0000313" key="9">
    <source>
        <dbReference type="Proteomes" id="UP000695000"/>
    </source>
</evidence>
<dbReference type="InterPro" id="IPR032443">
    <property type="entry name" value="RAWUL"/>
</dbReference>
<evidence type="ECO:0000256" key="6">
    <source>
        <dbReference type="PROSITE-ProRule" id="PRU00175"/>
    </source>
</evidence>
<feature type="compositionally biased region" description="Polar residues" evidence="7">
    <location>
        <begin position="766"/>
        <end position="784"/>
    </location>
</feature>
<feature type="compositionally biased region" description="Basic and acidic residues" evidence="7">
    <location>
        <begin position="117"/>
        <end position="126"/>
    </location>
</feature>
<dbReference type="CDD" id="cd17082">
    <property type="entry name" value="RAWUL_PCGF2_like"/>
    <property type="match status" value="1"/>
</dbReference>
<dbReference type="Gene3D" id="3.10.20.90">
    <property type="entry name" value="Phosphatidylinositol 3-kinase Catalytic Subunit, Chain A, domain 1"/>
    <property type="match status" value="1"/>
</dbReference>
<feature type="region of interest" description="Disordered" evidence="7">
    <location>
        <begin position="573"/>
        <end position="694"/>
    </location>
</feature>
<dbReference type="PROSITE" id="PS50089">
    <property type="entry name" value="ZF_RING_2"/>
    <property type="match status" value="1"/>
</dbReference>
<name>A0ABM1MC47_NICVS</name>
<dbReference type="InterPro" id="IPR001841">
    <property type="entry name" value="Znf_RING"/>
</dbReference>
<feature type="compositionally biased region" description="Pro residues" evidence="7">
    <location>
        <begin position="322"/>
        <end position="333"/>
    </location>
</feature>
<evidence type="ECO:0000256" key="5">
    <source>
        <dbReference type="ARBA" id="ARBA00023242"/>
    </source>
</evidence>
<dbReference type="SMART" id="SM00184">
    <property type="entry name" value="RING"/>
    <property type="match status" value="1"/>
</dbReference>
<dbReference type="SUPFAM" id="SSF57850">
    <property type="entry name" value="RING/U-box"/>
    <property type="match status" value="1"/>
</dbReference>
<feature type="compositionally biased region" description="Basic residues" evidence="7">
    <location>
        <begin position="452"/>
        <end position="461"/>
    </location>
</feature>
<evidence type="ECO:0000256" key="3">
    <source>
        <dbReference type="ARBA" id="ARBA00022771"/>
    </source>
</evidence>
<feature type="compositionally biased region" description="Basic residues" evidence="7">
    <location>
        <begin position="415"/>
        <end position="424"/>
    </location>
</feature>
<dbReference type="PANTHER" id="PTHR10825:SF29">
    <property type="entry name" value="POLYCOMB GROUP RING FINGER PROTEIN 1"/>
    <property type="match status" value="1"/>
</dbReference>
<gene>
    <name evidence="10" type="primary">LOC108559390</name>
</gene>
<dbReference type="InterPro" id="IPR013083">
    <property type="entry name" value="Znf_RING/FYVE/PHD"/>
</dbReference>
<dbReference type="PANTHER" id="PTHR10825">
    <property type="entry name" value="RING FINGER DOMAIN-CONTAINING, POLYCOMB GROUP COMPONENT"/>
    <property type="match status" value="1"/>
</dbReference>
<keyword evidence="3 6" id="KW-0863">Zinc-finger</keyword>